<organism evidence="6 7">
    <name type="scientific">Nocardioides anomalus</name>
    <dbReference type="NCBI Taxonomy" id="2712223"/>
    <lineage>
        <taxon>Bacteria</taxon>
        <taxon>Bacillati</taxon>
        <taxon>Actinomycetota</taxon>
        <taxon>Actinomycetes</taxon>
        <taxon>Propionibacteriales</taxon>
        <taxon>Nocardioidaceae</taxon>
        <taxon>Nocardioides</taxon>
    </lineage>
</organism>
<dbReference type="GO" id="GO:0016787">
    <property type="term" value="F:hydrolase activity"/>
    <property type="evidence" value="ECO:0007669"/>
    <property type="project" value="UniProtKB-KW"/>
</dbReference>
<dbReference type="RefSeq" id="WP_165227884.1">
    <property type="nucleotide sequence ID" value="NZ_CP049257.1"/>
</dbReference>
<evidence type="ECO:0000259" key="5">
    <source>
        <dbReference type="PROSITE" id="PS51109"/>
    </source>
</evidence>
<dbReference type="PROSITE" id="PS51109">
    <property type="entry name" value="G5"/>
    <property type="match status" value="1"/>
</dbReference>
<sequence>MHSHGTHSTTSGRRRAAAVAAATGALAAGLLTASAGTADATPARADQPGAVEKTGYVNVRVVTKTVEREKYAAPVVERETDAMNVGQTEVVRPGRPGVRDVTYRFRLENGHVVRKTVVAKDVLRKPRPKIVKVGTNEPFGVWDRLAQCESGGNWHINTGNGYYGGLQFNLGTWHSYGGTGLPSDHSRETQIAVATRLRNASGGYGAWPACAARLGLPR</sequence>
<keyword evidence="7" id="KW-1185">Reference proteome</keyword>
<gene>
    <name evidence="6" type="ORF">G5V58_00740</name>
</gene>
<dbReference type="InterPro" id="IPR023346">
    <property type="entry name" value="Lysozyme-like_dom_sf"/>
</dbReference>
<accession>A0A6G6W8E6</accession>
<dbReference type="InterPro" id="IPR011098">
    <property type="entry name" value="G5_dom"/>
</dbReference>
<comment type="similarity">
    <text evidence="1">Belongs to the transglycosylase family. Rpf subfamily.</text>
</comment>
<protein>
    <submittedName>
        <fullName evidence="6">Resuscitation-promoting factor</fullName>
    </submittedName>
</protein>
<evidence type="ECO:0000313" key="6">
    <source>
        <dbReference type="EMBL" id="QIG41492.1"/>
    </source>
</evidence>
<dbReference type="CDD" id="cd13925">
    <property type="entry name" value="RPF"/>
    <property type="match status" value="1"/>
</dbReference>
<dbReference type="Gene3D" id="2.20.230.10">
    <property type="entry name" value="Resuscitation-promoting factor rpfb"/>
    <property type="match status" value="1"/>
</dbReference>
<evidence type="ECO:0000256" key="4">
    <source>
        <dbReference type="SAM" id="SignalP"/>
    </source>
</evidence>
<evidence type="ECO:0000313" key="7">
    <source>
        <dbReference type="Proteomes" id="UP000502996"/>
    </source>
</evidence>
<feature type="chain" id="PRO_5039718584" evidence="4">
    <location>
        <begin position="28"/>
        <end position="218"/>
    </location>
</feature>
<dbReference type="InterPro" id="IPR010618">
    <property type="entry name" value="RPF"/>
</dbReference>
<dbReference type="Gene3D" id="1.10.530.10">
    <property type="match status" value="1"/>
</dbReference>
<dbReference type="KEGG" id="nano:G5V58_00740"/>
<keyword evidence="2 4" id="KW-0732">Signal</keyword>
<name>A0A6G6W8E6_9ACTN</name>
<evidence type="ECO:0000256" key="3">
    <source>
        <dbReference type="ARBA" id="ARBA00022801"/>
    </source>
</evidence>
<dbReference type="Pfam" id="PF06737">
    <property type="entry name" value="Transglycosylas"/>
    <property type="match status" value="1"/>
</dbReference>
<dbReference type="SMART" id="SM01208">
    <property type="entry name" value="G5"/>
    <property type="match status" value="1"/>
</dbReference>
<reference evidence="6 7" key="1">
    <citation type="submission" date="2020-02" db="EMBL/GenBank/DDBJ databases">
        <title>Full genome sequence of Nocardioides sp. R-3366.</title>
        <authorList>
            <person name="Im W.-T."/>
        </authorList>
    </citation>
    <scope>NUCLEOTIDE SEQUENCE [LARGE SCALE GENOMIC DNA]</scope>
    <source>
        <strain evidence="6 7">R-3366</strain>
    </source>
</reference>
<evidence type="ECO:0000256" key="1">
    <source>
        <dbReference type="ARBA" id="ARBA00010830"/>
    </source>
</evidence>
<dbReference type="EMBL" id="CP049257">
    <property type="protein sequence ID" value="QIG41492.1"/>
    <property type="molecule type" value="Genomic_DNA"/>
</dbReference>
<keyword evidence="3" id="KW-0378">Hydrolase</keyword>
<dbReference type="AlphaFoldDB" id="A0A6G6W8E6"/>
<feature type="signal peptide" evidence="4">
    <location>
        <begin position="1"/>
        <end position="27"/>
    </location>
</feature>
<dbReference type="Pfam" id="PF07501">
    <property type="entry name" value="G5"/>
    <property type="match status" value="1"/>
</dbReference>
<feature type="domain" description="G5" evidence="5">
    <location>
        <begin position="57"/>
        <end position="137"/>
    </location>
</feature>
<dbReference type="Proteomes" id="UP000502996">
    <property type="component" value="Chromosome"/>
</dbReference>
<dbReference type="SUPFAM" id="SSF53955">
    <property type="entry name" value="Lysozyme-like"/>
    <property type="match status" value="1"/>
</dbReference>
<evidence type="ECO:0000256" key="2">
    <source>
        <dbReference type="ARBA" id="ARBA00022729"/>
    </source>
</evidence>
<proteinExistence type="inferred from homology"/>